<gene>
    <name evidence="2" type="ORF">N894_0015</name>
</gene>
<keyword evidence="2" id="KW-0614">Plasmid</keyword>
<evidence type="ECO:0000313" key="2">
    <source>
        <dbReference type="EMBL" id="AHB60783.1"/>
    </source>
</evidence>
<feature type="transmembrane region" description="Helical" evidence="1">
    <location>
        <begin position="63"/>
        <end position="82"/>
    </location>
</feature>
<proteinExistence type="predicted"/>
<reference evidence="2" key="1">
    <citation type="journal article" date="2014" name="Genome">
        <title>Comparative analyses of a putative Francisella conjugative element.</title>
        <authorList>
            <person name="Siddaramappa S."/>
            <person name="Challacombe J.F."/>
            <person name="Petersen J.M."/>
            <person name="Pillai S."/>
            <person name="Kuske C.R."/>
        </authorList>
    </citation>
    <scope>NUCLEOTIDE SEQUENCE</scope>
    <source>
        <strain evidence="2">PA10-7858</strain>
        <plasmid evidence="2">pFNPA10</plasmid>
    </source>
</reference>
<dbReference type="RefSeq" id="WP_023893565.1">
    <property type="nucleotide sequence ID" value="NC_023026.1"/>
</dbReference>
<dbReference type="EMBL" id="KF640086">
    <property type="protein sequence ID" value="AHB60783.1"/>
    <property type="molecule type" value="Genomic_DNA"/>
</dbReference>
<evidence type="ECO:0000256" key="1">
    <source>
        <dbReference type="SAM" id="Phobius"/>
    </source>
</evidence>
<accession>V5TAX3</accession>
<name>V5TAX3_FRANO</name>
<organism evidence="2">
    <name type="scientific">Francisella tularensis subsp. novicida PA10-7858</name>
    <dbReference type="NCBI Taxonomy" id="1386968"/>
    <lineage>
        <taxon>Bacteria</taxon>
        <taxon>Pseudomonadati</taxon>
        <taxon>Pseudomonadota</taxon>
        <taxon>Gammaproteobacteria</taxon>
        <taxon>Thiotrichales</taxon>
        <taxon>Francisellaceae</taxon>
        <taxon>Francisella</taxon>
    </lineage>
</organism>
<dbReference type="AlphaFoldDB" id="V5TAX3"/>
<feature type="transmembrane region" description="Helical" evidence="1">
    <location>
        <begin position="30"/>
        <end position="51"/>
    </location>
</feature>
<sequence>MIAGLMVFCLIGFTVELLLRFRYINIFSYIKARVIFCFLLAILFMFFSSFFDKEALLSIDENNSINILILGGLALFGLIYLAECLTTIVISVINMTTNSIDNICNYFFSKKNQKLTYYSSDGKRVDLKKLKTTLYVSKSSAGKGVSHAEFIN</sequence>
<keyword evidence="1" id="KW-0472">Membrane</keyword>
<protein>
    <submittedName>
        <fullName evidence="2">Uncharacterized protein</fullName>
    </submittedName>
</protein>
<geneLocation type="plasmid" evidence="2">
    <name>pFNPA10</name>
</geneLocation>
<keyword evidence="1" id="KW-0812">Transmembrane</keyword>
<keyword evidence="1" id="KW-1133">Transmembrane helix</keyword>